<sequence length="113" mass="12658">MLPFNPSGRPRVRDKKPPDKSAGSPFCGRNNSSGVHHIYGGGSYLLSEELMPGMVMGIRSTTGKEMVSLSAQDVQQYYYDIFTTFYSIQNVATTSYRYCKISCAHKDTHLSHR</sequence>
<accession>A0A4Y2RTZ6</accession>
<evidence type="ECO:0000313" key="3">
    <source>
        <dbReference type="Proteomes" id="UP000499080"/>
    </source>
</evidence>
<proteinExistence type="predicted"/>
<protein>
    <submittedName>
        <fullName evidence="2">Uncharacterized protein</fullName>
    </submittedName>
</protein>
<evidence type="ECO:0000313" key="2">
    <source>
        <dbReference type="EMBL" id="GBN79201.1"/>
    </source>
</evidence>
<dbReference type="EMBL" id="BGPR01018450">
    <property type="protein sequence ID" value="GBN79201.1"/>
    <property type="molecule type" value="Genomic_DNA"/>
</dbReference>
<feature type="region of interest" description="Disordered" evidence="1">
    <location>
        <begin position="1"/>
        <end position="32"/>
    </location>
</feature>
<keyword evidence="3" id="KW-1185">Reference proteome</keyword>
<evidence type="ECO:0000256" key="1">
    <source>
        <dbReference type="SAM" id="MobiDB-lite"/>
    </source>
</evidence>
<dbReference type="Proteomes" id="UP000499080">
    <property type="component" value="Unassembled WGS sequence"/>
</dbReference>
<organism evidence="2 3">
    <name type="scientific">Araneus ventricosus</name>
    <name type="common">Orbweaver spider</name>
    <name type="synonym">Epeira ventricosa</name>
    <dbReference type="NCBI Taxonomy" id="182803"/>
    <lineage>
        <taxon>Eukaryota</taxon>
        <taxon>Metazoa</taxon>
        <taxon>Ecdysozoa</taxon>
        <taxon>Arthropoda</taxon>
        <taxon>Chelicerata</taxon>
        <taxon>Arachnida</taxon>
        <taxon>Araneae</taxon>
        <taxon>Araneomorphae</taxon>
        <taxon>Entelegynae</taxon>
        <taxon>Araneoidea</taxon>
        <taxon>Araneidae</taxon>
        <taxon>Araneus</taxon>
    </lineage>
</organism>
<name>A0A4Y2RTZ6_ARAVE</name>
<gene>
    <name evidence="2" type="ORF">AVEN_272787_1</name>
</gene>
<reference evidence="2 3" key="1">
    <citation type="journal article" date="2019" name="Sci. Rep.">
        <title>Orb-weaving spider Araneus ventricosus genome elucidates the spidroin gene catalogue.</title>
        <authorList>
            <person name="Kono N."/>
            <person name="Nakamura H."/>
            <person name="Ohtoshi R."/>
            <person name="Moran D.A.P."/>
            <person name="Shinohara A."/>
            <person name="Yoshida Y."/>
            <person name="Fujiwara M."/>
            <person name="Mori M."/>
            <person name="Tomita M."/>
            <person name="Arakawa K."/>
        </authorList>
    </citation>
    <scope>NUCLEOTIDE SEQUENCE [LARGE SCALE GENOMIC DNA]</scope>
</reference>
<dbReference type="AlphaFoldDB" id="A0A4Y2RTZ6"/>
<comment type="caution">
    <text evidence="2">The sequence shown here is derived from an EMBL/GenBank/DDBJ whole genome shotgun (WGS) entry which is preliminary data.</text>
</comment>